<evidence type="ECO:0000256" key="1">
    <source>
        <dbReference type="ARBA" id="ARBA00006654"/>
    </source>
</evidence>
<keyword evidence="3" id="KW-0106">Calcium</keyword>
<dbReference type="InterPro" id="IPR018247">
    <property type="entry name" value="EF_Hand_1_Ca_BS"/>
</dbReference>
<dbReference type="InterPro" id="IPR002048">
    <property type="entry name" value="EF_hand_dom"/>
</dbReference>
<dbReference type="GO" id="GO:0009166">
    <property type="term" value="P:nucleotide catabolic process"/>
    <property type="evidence" value="ECO:0007669"/>
    <property type="project" value="InterPro"/>
</dbReference>
<dbReference type="SUPFAM" id="SSF56300">
    <property type="entry name" value="Metallo-dependent phosphatases"/>
    <property type="match status" value="1"/>
</dbReference>
<dbReference type="EMBL" id="HBIM01012813">
    <property type="protein sequence ID" value="CAE0413203.1"/>
    <property type="molecule type" value="Transcribed_RNA"/>
</dbReference>
<evidence type="ECO:0000259" key="4">
    <source>
        <dbReference type="PROSITE" id="PS50222"/>
    </source>
</evidence>
<dbReference type="PANTHER" id="PTHR11575">
    <property type="entry name" value="5'-NUCLEOTIDASE-RELATED"/>
    <property type="match status" value="1"/>
</dbReference>
<proteinExistence type="inferred from homology"/>
<dbReference type="PROSITE" id="PS00018">
    <property type="entry name" value="EF_HAND_1"/>
    <property type="match status" value="1"/>
</dbReference>
<dbReference type="InterPro" id="IPR011992">
    <property type="entry name" value="EF-hand-dom_pair"/>
</dbReference>
<gene>
    <name evidence="5" type="ORF">ACOF00016_LOCUS10461</name>
</gene>
<accession>A0A7S3L7K0</accession>
<dbReference type="Gene3D" id="3.60.21.10">
    <property type="match status" value="1"/>
</dbReference>
<dbReference type="InterPro" id="IPR029052">
    <property type="entry name" value="Metallo-depent_PP-like"/>
</dbReference>
<dbReference type="Gene3D" id="1.10.238.10">
    <property type="entry name" value="EF-hand"/>
    <property type="match status" value="1"/>
</dbReference>
<comment type="similarity">
    <text evidence="1">Belongs to the 5'-nucleotidase family.</text>
</comment>
<evidence type="ECO:0000256" key="2">
    <source>
        <dbReference type="ARBA" id="ARBA00022729"/>
    </source>
</evidence>
<dbReference type="SUPFAM" id="SSF47473">
    <property type="entry name" value="EF-hand"/>
    <property type="match status" value="1"/>
</dbReference>
<dbReference type="Gene3D" id="3.90.780.10">
    <property type="entry name" value="5'-Nucleotidase, C-terminal domain"/>
    <property type="match status" value="1"/>
</dbReference>
<dbReference type="AlphaFoldDB" id="A0A7S3L7K0"/>
<feature type="domain" description="EF-hand" evidence="4">
    <location>
        <begin position="571"/>
        <end position="606"/>
    </location>
</feature>
<dbReference type="PROSITE" id="PS50222">
    <property type="entry name" value="EF_HAND_2"/>
    <property type="match status" value="1"/>
</dbReference>
<dbReference type="SMART" id="SM00054">
    <property type="entry name" value="EFh"/>
    <property type="match status" value="1"/>
</dbReference>
<dbReference type="InterPro" id="IPR008334">
    <property type="entry name" value="5'-Nucleotdase_C"/>
</dbReference>
<dbReference type="GO" id="GO:0005509">
    <property type="term" value="F:calcium ion binding"/>
    <property type="evidence" value="ECO:0007669"/>
    <property type="project" value="InterPro"/>
</dbReference>
<keyword evidence="2" id="KW-0732">Signal</keyword>
<dbReference type="InterPro" id="IPR006179">
    <property type="entry name" value="5_nucleotidase/apyrase"/>
</dbReference>
<evidence type="ECO:0000256" key="3">
    <source>
        <dbReference type="ARBA" id="ARBA00022837"/>
    </source>
</evidence>
<reference evidence="5" key="1">
    <citation type="submission" date="2021-01" db="EMBL/GenBank/DDBJ databases">
        <authorList>
            <person name="Corre E."/>
            <person name="Pelletier E."/>
            <person name="Niang G."/>
            <person name="Scheremetjew M."/>
            <person name="Finn R."/>
            <person name="Kale V."/>
            <person name="Holt S."/>
            <person name="Cochrane G."/>
            <person name="Meng A."/>
            <person name="Brown T."/>
            <person name="Cohen L."/>
        </authorList>
    </citation>
    <scope>NUCLEOTIDE SEQUENCE</scope>
    <source>
        <strain evidence="5">CCMP127</strain>
    </source>
</reference>
<dbReference type="CDD" id="cd00051">
    <property type="entry name" value="EFh"/>
    <property type="match status" value="1"/>
</dbReference>
<dbReference type="Pfam" id="PF02872">
    <property type="entry name" value="5_nucleotid_C"/>
    <property type="match status" value="1"/>
</dbReference>
<dbReference type="InterPro" id="IPR004843">
    <property type="entry name" value="Calcineurin-like_PHP"/>
</dbReference>
<dbReference type="Pfam" id="PF00149">
    <property type="entry name" value="Metallophos"/>
    <property type="match status" value="1"/>
</dbReference>
<dbReference type="InterPro" id="IPR036907">
    <property type="entry name" value="5'-Nucleotdase_C_sf"/>
</dbReference>
<organism evidence="5">
    <name type="scientific">Amphora coffeiformis</name>
    <dbReference type="NCBI Taxonomy" id="265554"/>
    <lineage>
        <taxon>Eukaryota</taxon>
        <taxon>Sar</taxon>
        <taxon>Stramenopiles</taxon>
        <taxon>Ochrophyta</taxon>
        <taxon>Bacillariophyta</taxon>
        <taxon>Bacillariophyceae</taxon>
        <taxon>Bacillariophycidae</taxon>
        <taxon>Thalassiophysales</taxon>
        <taxon>Catenulaceae</taxon>
        <taxon>Amphora</taxon>
    </lineage>
</organism>
<dbReference type="SUPFAM" id="SSF55816">
    <property type="entry name" value="5'-nucleotidase (syn. UDP-sugar hydrolase), C-terminal domain"/>
    <property type="match status" value="1"/>
</dbReference>
<sequence>MTAASLIQTTTSTNMLRTFSCSASTTPRLRIASINDVYDLANLPRLQTLLKKLKPSADIVCLAGDFLSPSPLSALDGGKGMVATLRALGMTHVSLGNHEADLKLPKLRKRLTKLQQKRKSSDGATFSDTNFPATVVLNTNIGYTATPAGGKEWEWMTQDLLRHDVVTTRCGRVRVGLLGLMSDEKSMFRDGTFRGAPIGDVTESFTNFYNELVAQKSQADWLLPLTHQSITRDTELAHHMLTVQPGPGIILGGHEHTPFDVRVENPGLDDAYIRILKSGMDANGVSLVDISFDVQEDDNGENRQVRVGEIEYDLVDLRPIEPSAVVQNIVDHHESILDALENEDVLHAHALMPPGVPLSSKGTRKQQTTLGAVFCTCIKEELETDVAILNGAVIKGNMTYEKPALTYSQMRQELPFPTKIVVVPMKRWELQAAIEYSRRCPVDGIEDEDPENPVERRSYLQVDLQYHHYGFHTGDQDDVLTVALPRNLLNGFCKILPLMEVGNRLQEENIMPGPDDFVPALDLIIRHSSKERWYELIQDSYTFSDLDKESKGYLSRDDVARIISSAIQHDAPDFLVDDMMSAIDFDGNGVIDPGELSHLLAVMEREHGLFRFDD</sequence>
<name>A0A7S3L7K0_9STRA</name>
<protein>
    <recommendedName>
        <fullName evidence="4">EF-hand domain-containing protein</fullName>
    </recommendedName>
</protein>
<dbReference type="GO" id="GO:0016787">
    <property type="term" value="F:hydrolase activity"/>
    <property type="evidence" value="ECO:0007669"/>
    <property type="project" value="InterPro"/>
</dbReference>
<dbReference type="PANTHER" id="PTHR11575:SF48">
    <property type="entry name" value="5'-NUCLEOTIDASE"/>
    <property type="match status" value="1"/>
</dbReference>
<evidence type="ECO:0000313" key="5">
    <source>
        <dbReference type="EMBL" id="CAE0413203.1"/>
    </source>
</evidence>